<dbReference type="InterPro" id="IPR003343">
    <property type="entry name" value="Big_2"/>
</dbReference>
<proteinExistence type="predicted"/>
<reference evidence="3" key="1">
    <citation type="journal article" date="2019" name="Int. J. Syst. Evol. Microbiol.">
        <title>The Global Catalogue of Microorganisms (GCM) 10K type strain sequencing project: providing services to taxonomists for standard genome sequencing and annotation.</title>
        <authorList>
            <consortium name="The Broad Institute Genomics Platform"/>
            <consortium name="The Broad Institute Genome Sequencing Center for Infectious Disease"/>
            <person name="Wu L."/>
            <person name="Ma J."/>
        </authorList>
    </citation>
    <scope>NUCLEOTIDE SEQUENCE [LARGE SCALE GENOMIC DNA]</scope>
    <source>
        <strain evidence="3">CCUG 62414</strain>
    </source>
</reference>
<evidence type="ECO:0000313" key="3">
    <source>
        <dbReference type="Proteomes" id="UP001597061"/>
    </source>
</evidence>
<dbReference type="SMART" id="SM00635">
    <property type="entry name" value="BID_2"/>
    <property type="match status" value="1"/>
</dbReference>
<accession>A0ABW3JI75</accession>
<evidence type="ECO:0000313" key="2">
    <source>
        <dbReference type="EMBL" id="MFD0990118.1"/>
    </source>
</evidence>
<dbReference type="RefSeq" id="WP_379925712.1">
    <property type="nucleotide sequence ID" value="NZ_JBHTJI010000001.1"/>
</dbReference>
<name>A0ABW3JI75_9FLAO</name>
<dbReference type="SUPFAM" id="SSF49373">
    <property type="entry name" value="Invasin/intimin cell-adhesion fragments"/>
    <property type="match status" value="1"/>
</dbReference>
<dbReference type="Proteomes" id="UP001597061">
    <property type="component" value="Unassembled WGS sequence"/>
</dbReference>
<keyword evidence="3" id="KW-1185">Reference proteome</keyword>
<organism evidence="2 3">
    <name type="scientific">Mariniflexile jejuense</name>
    <dbReference type="NCBI Taxonomy" id="1173582"/>
    <lineage>
        <taxon>Bacteria</taxon>
        <taxon>Pseudomonadati</taxon>
        <taxon>Bacteroidota</taxon>
        <taxon>Flavobacteriia</taxon>
        <taxon>Flavobacteriales</taxon>
        <taxon>Flavobacteriaceae</taxon>
        <taxon>Mariniflexile</taxon>
    </lineage>
</organism>
<sequence>MKKLKALLSFVFLVGLIGCSGDSPVQENSKTILINNVIINGSNISDGKAKQLAVVVLPNNATDKTVTWSVSNESVAVISTSGLLTPMDNGTVTVTATANDDSGISAEKVITISGVTGPAVFVESISVTGTDITDGQPKQFSAQVLPANATNKAVT</sequence>
<dbReference type="Pfam" id="PF02368">
    <property type="entry name" value="Big_2"/>
    <property type="match status" value="1"/>
</dbReference>
<feature type="domain" description="BIG2" evidence="1">
    <location>
        <begin position="33"/>
        <end position="108"/>
    </location>
</feature>
<evidence type="ECO:0000259" key="1">
    <source>
        <dbReference type="SMART" id="SM00635"/>
    </source>
</evidence>
<dbReference type="EMBL" id="JBHTJI010000001">
    <property type="protein sequence ID" value="MFD0990118.1"/>
    <property type="molecule type" value="Genomic_DNA"/>
</dbReference>
<comment type="caution">
    <text evidence="2">The sequence shown here is derived from an EMBL/GenBank/DDBJ whole genome shotgun (WGS) entry which is preliminary data.</text>
</comment>
<dbReference type="Gene3D" id="2.60.40.1080">
    <property type="match status" value="1"/>
</dbReference>
<protein>
    <submittedName>
        <fullName evidence="2">Ig-like domain-containing protein</fullName>
    </submittedName>
</protein>
<dbReference type="InterPro" id="IPR008964">
    <property type="entry name" value="Invasin/intimin_cell_adhesion"/>
</dbReference>
<gene>
    <name evidence="2" type="ORF">ACFQ1R_08420</name>
</gene>
<dbReference type="PROSITE" id="PS51257">
    <property type="entry name" value="PROKAR_LIPOPROTEIN"/>
    <property type="match status" value="1"/>
</dbReference>